<dbReference type="Pfam" id="PF14498">
    <property type="entry name" value="Glyco_hyd_65N_2"/>
    <property type="match status" value="1"/>
</dbReference>
<dbReference type="PIRSF" id="PIRSF007663">
    <property type="entry name" value="UCP007663"/>
    <property type="match status" value="1"/>
</dbReference>
<feature type="domain" description="Alpha fucosidase A-like C-terminal" evidence="2">
    <location>
        <begin position="696"/>
        <end position="789"/>
    </location>
</feature>
<dbReference type="InterPro" id="IPR013780">
    <property type="entry name" value="Glyco_hydro_b"/>
</dbReference>
<accession>A0ABM9C896</accession>
<dbReference type="Pfam" id="PF21307">
    <property type="entry name" value="Glyco_hydro_95_C"/>
    <property type="match status" value="1"/>
</dbReference>
<gene>
    <name evidence="4" type="ORF">PAECIP111892_02757</name>
</gene>
<evidence type="ECO:0008006" key="6">
    <source>
        <dbReference type="Google" id="ProtNLM"/>
    </source>
</evidence>
<dbReference type="PANTHER" id="PTHR31084">
    <property type="entry name" value="ALPHA-L-FUCOSIDASE 2"/>
    <property type="match status" value="1"/>
</dbReference>
<keyword evidence="5" id="KW-1185">Reference proteome</keyword>
<dbReference type="Proteomes" id="UP000838324">
    <property type="component" value="Unassembled WGS sequence"/>
</dbReference>
<reference evidence="4" key="1">
    <citation type="submission" date="2022-01" db="EMBL/GenBank/DDBJ databases">
        <authorList>
            <person name="Criscuolo A."/>
        </authorList>
    </citation>
    <scope>NUCLEOTIDE SEQUENCE</scope>
    <source>
        <strain evidence="4">CIP111892</strain>
    </source>
</reference>
<evidence type="ECO:0000259" key="3">
    <source>
        <dbReference type="Pfam" id="PF22124"/>
    </source>
</evidence>
<dbReference type="PANTHER" id="PTHR31084:SF0">
    <property type="entry name" value="ALPHA-L-FUCOSIDASE 2"/>
    <property type="match status" value="1"/>
</dbReference>
<dbReference type="RefSeq" id="WP_236333900.1">
    <property type="nucleotide sequence ID" value="NZ_CAKMMG010000002.1"/>
</dbReference>
<dbReference type="Pfam" id="PF22124">
    <property type="entry name" value="Glyco_hydro_95_cat"/>
    <property type="match status" value="1"/>
</dbReference>
<name>A0ABM9C896_9BACL</name>
<dbReference type="InterPro" id="IPR049053">
    <property type="entry name" value="AFCA-like_C"/>
</dbReference>
<comment type="caution">
    <text evidence="4">The sequence shown here is derived from an EMBL/GenBank/DDBJ whole genome shotgun (WGS) entry which is preliminary data.</text>
</comment>
<dbReference type="EMBL" id="CAKMMG010000002">
    <property type="protein sequence ID" value="CAH1205767.1"/>
    <property type="molecule type" value="Genomic_DNA"/>
</dbReference>
<feature type="domain" description="Glycosyl hydrolase family 95 N-terminal" evidence="1">
    <location>
        <begin position="3"/>
        <end position="250"/>
    </location>
</feature>
<dbReference type="InterPro" id="IPR054363">
    <property type="entry name" value="GH95_cat"/>
</dbReference>
<dbReference type="SUPFAM" id="SSF48208">
    <property type="entry name" value="Six-hairpin glycosidases"/>
    <property type="match status" value="1"/>
</dbReference>
<dbReference type="Gene3D" id="2.60.40.1180">
    <property type="entry name" value="Golgi alpha-mannosidase II"/>
    <property type="match status" value="1"/>
</dbReference>
<protein>
    <recommendedName>
        <fullName evidence="6">Alpha-L-fucosidase</fullName>
    </recommendedName>
</protein>
<feature type="domain" description="Glycosyl hydrolase family 95 catalytic" evidence="3">
    <location>
        <begin position="279"/>
        <end position="694"/>
    </location>
</feature>
<dbReference type="InterPro" id="IPR016518">
    <property type="entry name" value="Alpha-L-fucosidase"/>
</dbReference>
<dbReference type="InterPro" id="IPR008928">
    <property type="entry name" value="6-hairpin_glycosidase_sf"/>
</dbReference>
<dbReference type="Gene3D" id="2.70.98.50">
    <property type="entry name" value="putative glycoside hydrolase family protein from bacillus halodurans"/>
    <property type="match status" value="1"/>
</dbReference>
<organism evidence="4 5">
    <name type="scientific">Paenibacillus auburnensis</name>
    <dbReference type="NCBI Taxonomy" id="2905649"/>
    <lineage>
        <taxon>Bacteria</taxon>
        <taxon>Bacillati</taxon>
        <taxon>Bacillota</taxon>
        <taxon>Bacilli</taxon>
        <taxon>Bacillales</taxon>
        <taxon>Paenibacillaceae</taxon>
        <taxon>Paenibacillus</taxon>
    </lineage>
</organism>
<evidence type="ECO:0000259" key="1">
    <source>
        <dbReference type="Pfam" id="PF14498"/>
    </source>
</evidence>
<dbReference type="InterPro" id="IPR027414">
    <property type="entry name" value="GH95_N_dom"/>
</dbReference>
<sequence>MKLVYDKPAAVWTEALPVGNGRLGGMIYGGVEREVIGLNEDTLWSGYPQDGSNPGAKEVLPEIRERIGQGRYIEADALGRRMLGPYTQSYLPFGELLLRFEHGDISSEYRRTLDLEDAVHRVTYAVGNVTYTREMFASHPDQVLVLRLASSAAGRLNFHARLDSPLRHHTLADGASFVLRGIAPEHVDPGYFNTDEPIRYGKPGQSEGMRFEGRIAVRTEDGEVTVDGGGVHVHGASAALLIFSAATSFSGFDRLPGSQGREESALAAAMLEQALALPYGELLARHCADYRSLYGRVELKLGAMQAAEELTTDRRIAQWGAQDPGMAELLFQYGRYLLISSSRPGTQAANLQGIWNAATRPPWSSNYTLNINTEMNYWPAEVCNLAECHEPLLSLTGRLAQNGVRTAAVNYGTRGWTAHHNADIWGHTAPVGHYGDGDPSWAFWPMGGIWLTQHLWEHYAFGGDEDYLRSFAYPVMKEAAYFALDWLQDDGQGRLVTSPSTSPEHKFRTPEGTAAISAGATMDISLIWELFTNCLEAEAVLGGDPGFRAEVEQARARLLPLQTGRYGQLQEWAHDWEDEDRCHRHTSHLVGVYPGRQLSQEETPELFRAARVSLERRGDESTGWSLGWRVALWSRFRDGERAFALLANMLRLVRDDGREVYSHGGGVYANLLGAHPPFQIDSNFAASAGIAEMLLQSHLPWLELLPALPQRWADGHAAGLRARGGFEVNLRWAGGRLAEAEIVSKLGAECRVRTGVPLLVTCEGQQVSAENGTDGMLRFATERGKRYTLVPVNA</sequence>
<evidence type="ECO:0000259" key="2">
    <source>
        <dbReference type="Pfam" id="PF21307"/>
    </source>
</evidence>
<evidence type="ECO:0000313" key="5">
    <source>
        <dbReference type="Proteomes" id="UP000838324"/>
    </source>
</evidence>
<proteinExistence type="predicted"/>
<evidence type="ECO:0000313" key="4">
    <source>
        <dbReference type="EMBL" id="CAH1205767.1"/>
    </source>
</evidence>